<feature type="compositionally biased region" description="Polar residues" evidence="1">
    <location>
        <begin position="360"/>
        <end position="380"/>
    </location>
</feature>
<gene>
    <name evidence="2" type="ORF">RDB_LOCUS169070</name>
</gene>
<feature type="region of interest" description="Disordered" evidence="1">
    <location>
        <begin position="321"/>
        <end position="380"/>
    </location>
</feature>
<sequence>MPRHPGSTYRVANASIVASRKLANRTIVRVQFIKEWAEGNPLFDWYKRLESSSQRCLVRSVQLRKESKQPFYHEYLVFCMDDVNNTRFRLERRQLENEDQPLNSLFEYGVEAYDSIEDVSSIEKFIVPSHCVAEIHFNEGIHLAVVLEICRAIHKHPSARVYTLQRFNCYFFAQTVLLCTARATYQSNDMKHMIAHIITKYDTQRPTGDPPLYAPPESDLSPLMLLKEVSRIPSFTHGDHCSYCWSQTPLLQERNSGPINHIQNPFWEGSSQVIQEVLHSINVGDSLQNVLWSTDFGQRLRDVCDAFMLWTVCDELETLQQAPSTPSSPGKLGSVHAQEENTVELQRPGSIEHDPIGTPLESNPGSQLQRGETRRSSYSTNHYHRRELTKLDIKYSKAREELVELVSQAYKRNEDLDEVLSIYHDPSRWPIEVKTLPPVSNSFPMKNNT</sequence>
<organism evidence="2 3">
    <name type="scientific">Rhizoctonia solani</name>
    <dbReference type="NCBI Taxonomy" id="456999"/>
    <lineage>
        <taxon>Eukaryota</taxon>
        <taxon>Fungi</taxon>
        <taxon>Dikarya</taxon>
        <taxon>Basidiomycota</taxon>
        <taxon>Agaricomycotina</taxon>
        <taxon>Agaricomycetes</taxon>
        <taxon>Cantharellales</taxon>
        <taxon>Ceratobasidiaceae</taxon>
        <taxon>Rhizoctonia</taxon>
    </lineage>
</organism>
<dbReference type="AlphaFoldDB" id="A0A8H3DV26"/>
<evidence type="ECO:0000313" key="3">
    <source>
        <dbReference type="Proteomes" id="UP000663831"/>
    </source>
</evidence>
<accession>A0A8H3DV26</accession>
<comment type="caution">
    <text evidence="2">The sequence shown here is derived from an EMBL/GenBank/DDBJ whole genome shotgun (WGS) entry which is preliminary data.</text>
</comment>
<dbReference type="Proteomes" id="UP000663831">
    <property type="component" value="Unassembled WGS sequence"/>
</dbReference>
<proteinExistence type="predicted"/>
<evidence type="ECO:0000313" key="2">
    <source>
        <dbReference type="EMBL" id="CAE6538166.1"/>
    </source>
</evidence>
<name>A0A8H3DV26_9AGAM</name>
<dbReference type="OrthoDB" id="3269726at2759"/>
<dbReference type="EMBL" id="CAJMWV010009162">
    <property type="protein sequence ID" value="CAE6538166.1"/>
    <property type="molecule type" value="Genomic_DNA"/>
</dbReference>
<protein>
    <submittedName>
        <fullName evidence="2">Uncharacterized protein</fullName>
    </submittedName>
</protein>
<reference evidence="2" key="1">
    <citation type="submission" date="2021-01" db="EMBL/GenBank/DDBJ databases">
        <authorList>
            <person name="Kaushik A."/>
        </authorList>
    </citation>
    <scope>NUCLEOTIDE SEQUENCE</scope>
    <source>
        <strain evidence="2">AG3-1AP</strain>
    </source>
</reference>
<evidence type="ECO:0000256" key="1">
    <source>
        <dbReference type="SAM" id="MobiDB-lite"/>
    </source>
</evidence>